<evidence type="ECO:0000313" key="3">
    <source>
        <dbReference type="EMBL" id="MBD2702151.1"/>
    </source>
</evidence>
<gene>
    <name evidence="3" type="ORF">IC229_15980</name>
</gene>
<protein>
    <submittedName>
        <fullName evidence="3">Histidine kinase</fullName>
    </submittedName>
</protein>
<dbReference type="EMBL" id="JACWZY010000013">
    <property type="protein sequence ID" value="MBD2702151.1"/>
    <property type="molecule type" value="Genomic_DNA"/>
</dbReference>
<keyword evidence="3" id="KW-0418">Kinase</keyword>
<evidence type="ECO:0000313" key="4">
    <source>
        <dbReference type="Proteomes" id="UP000598820"/>
    </source>
</evidence>
<dbReference type="InterPro" id="IPR050640">
    <property type="entry name" value="Bact_2-comp_sensor_kinase"/>
</dbReference>
<comment type="caution">
    <text evidence="3">The sequence shown here is derived from an EMBL/GenBank/DDBJ whole genome shotgun (WGS) entry which is preliminary data.</text>
</comment>
<evidence type="ECO:0000259" key="2">
    <source>
        <dbReference type="Pfam" id="PF06580"/>
    </source>
</evidence>
<feature type="transmembrane region" description="Helical" evidence="1">
    <location>
        <begin position="48"/>
        <end position="69"/>
    </location>
</feature>
<dbReference type="InterPro" id="IPR010559">
    <property type="entry name" value="Sig_transdc_His_kin_internal"/>
</dbReference>
<feature type="domain" description="Signal transduction histidine kinase internal region" evidence="2">
    <location>
        <begin position="160"/>
        <end position="236"/>
    </location>
</feature>
<name>A0A926XXZ4_9BACT</name>
<dbReference type="AlphaFoldDB" id="A0A926XXZ4"/>
<proteinExistence type="predicted"/>
<evidence type="ECO:0000256" key="1">
    <source>
        <dbReference type="SAM" id="Phobius"/>
    </source>
</evidence>
<feature type="transmembrane region" description="Helical" evidence="1">
    <location>
        <begin position="89"/>
        <end position="112"/>
    </location>
</feature>
<keyword evidence="1" id="KW-0472">Membrane</keyword>
<dbReference type="PANTHER" id="PTHR34220">
    <property type="entry name" value="SENSOR HISTIDINE KINASE YPDA"/>
    <property type="match status" value="1"/>
</dbReference>
<dbReference type="GO" id="GO:0016020">
    <property type="term" value="C:membrane"/>
    <property type="evidence" value="ECO:0007669"/>
    <property type="project" value="InterPro"/>
</dbReference>
<reference evidence="3" key="1">
    <citation type="submission" date="2020-09" db="EMBL/GenBank/DDBJ databases">
        <authorList>
            <person name="Kim M.K."/>
        </authorList>
    </citation>
    <scope>NUCLEOTIDE SEQUENCE</scope>
    <source>
        <strain evidence="3">BT702</strain>
    </source>
</reference>
<keyword evidence="4" id="KW-1185">Reference proteome</keyword>
<accession>A0A926XXZ4</accession>
<dbReference type="Proteomes" id="UP000598820">
    <property type="component" value="Unassembled WGS sequence"/>
</dbReference>
<sequence length="350" mass="39694">MLVDIGIDFSQTNRNTNSLLWFATILTGLFFVGICLISLWVAAQRKDIVGRLFLMGSFLMFLDEARAVISFSGLLWEAQPDSPTAIKNWLLIPMEIVITLDLLCFSLCFLFWQRQLAVKQAIEQTRVEEQLVHERGQRHREALEAELVHQQLEQEKTDVQLRALQAQVNPHFLFNSLNSLSALIEDDPPRASQFVDELSVVYRYLLKANDQQLTTLANELAFIQAYYHLLKTRYGTGLTLNVEVDTEFHPCLLPPLSLQLLVENAVKHNVVLPSRPLLVDIYTDAAGHLIVRNNLQRKNTRTISNGVGLTAILHQYHQLKQPPPEITEAEGQFSIRLPLIIPATDNGVPV</sequence>
<keyword evidence="1" id="KW-0812">Transmembrane</keyword>
<keyword evidence="3" id="KW-0808">Transferase</keyword>
<organism evidence="3 4">
    <name type="scientific">Spirosoma profusum</name>
    <dbReference type="NCBI Taxonomy" id="2771354"/>
    <lineage>
        <taxon>Bacteria</taxon>
        <taxon>Pseudomonadati</taxon>
        <taxon>Bacteroidota</taxon>
        <taxon>Cytophagia</taxon>
        <taxon>Cytophagales</taxon>
        <taxon>Cytophagaceae</taxon>
        <taxon>Spirosoma</taxon>
    </lineage>
</organism>
<dbReference type="GO" id="GO:0000155">
    <property type="term" value="F:phosphorelay sensor kinase activity"/>
    <property type="evidence" value="ECO:0007669"/>
    <property type="project" value="InterPro"/>
</dbReference>
<feature type="transmembrane region" description="Helical" evidence="1">
    <location>
        <begin position="20"/>
        <end position="41"/>
    </location>
</feature>
<dbReference type="Pfam" id="PF06580">
    <property type="entry name" value="His_kinase"/>
    <property type="match status" value="1"/>
</dbReference>
<keyword evidence="1" id="KW-1133">Transmembrane helix</keyword>
<dbReference type="PANTHER" id="PTHR34220:SF7">
    <property type="entry name" value="SENSOR HISTIDINE KINASE YPDA"/>
    <property type="match status" value="1"/>
</dbReference>